<name>A0A168Q347_ABSGL</name>
<evidence type="ECO:0000256" key="1">
    <source>
        <dbReference type="SAM" id="MobiDB-lite"/>
    </source>
</evidence>
<reference evidence="2" key="1">
    <citation type="submission" date="2016-04" db="EMBL/GenBank/DDBJ databases">
        <authorList>
            <person name="Evans L.H."/>
            <person name="Alamgir A."/>
            <person name="Owens N."/>
            <person name="Weber N.D."/>
            <person name="Virtaneva K."/>
            <person name="Barbian K."/>
            <person name="Babar A."/>
            <person name="Rosenke K."/>
        </authorList>
    </citation>
    <scope>NUCLEOTIDE SEQUENCE [LARGE SCALE GENOMIC DNA]</scope>
    <source>
        <strain evidence="2">CBS 101.48</strain>
    </source>
</reference>
<dbReference type="OrthoDB" id="341898at2759"/>
<evidence type="ECO:0000313" key="2">
    <source>
        <dbReference type="EMBL" id="SAM03432.1"/>
    </source>
</evidence>
<feature type="compositionally biased region" description="Pro residues" evidence="1">
    <location>
        <begin position="94"/>
        <end position="109"/>
    </location>
</feature>
<dbReference type="AlphaFoldDB" id="A0A168Q347"/>
<evidence type="ECO:0000313" key="3">
    <source>
        <dbReference type="Proteomes" id="UP000078561"/>
    </source>
</evidence>
<dbReference type="EMBL" id="LT554135">
    <property type="protein sequence ID" value="SAM03432.1"/>
    <property type="molecule type" value="Genomic_DNA"/>
</dbReference>
<sequence>MKGRRKIKAKAIQHSAISPLTNHNHHTHVTILTVNEKLAKLRLEHNRAIVNRQRHTIPSNDSQQQTVLDTNTQWMHPWAGLDLETATTAATNPAPLPLERPPGPPPPPSWVVRRQQQQPHIQRLYNYTPSTSHRRHSTVPSLVKYCSQQLVFNRRLHQIRNRIPPHVKQRLLYEWVVTNQTLALFEKADYEELWLESANVSLERLVHAFWRLDVIDPSTEAILELADDWEEEEEAQDITTLSYVRLDQDQEEIGAWKHLYRIMAILQPTTDPLCSYTLSSPYLGHTLVSLNLSWMKIHPSSLPWLSFAYLMVDTLPHLKWLYSAGTFDSMDGPQVLPVLARGLRKLTLWDLAHHHWLHYDLLSSLDWHLDLTTLCLSPMHQWKQPPWLDRIKIVWIE</sequence>
<accession>A0A168Q347</accession>
<protein>
    <submittedName>
        <fullName evidence="2">Uncharacterized protein</fullName>
    </submittedName>
</protein>
<dbReference type="InParanoid" id="A0A168Q347"/>
<dbReference type="Proteomes" id="UP000078561">
    <property type="component" value="Unassembled WGS sequence"/>
</dbReference>
<proteinExistence type="predicted"/>
<feature type="region of interest" description="Disordered" evidence="1">
    <location>
        <begin position="91"/>
        <end position="112"/>
    </location>
</feature>
<gene>
    <name evidence="2" type="primary">ABSGL_09261.1 scaffold 10873</name>
</gene>
<keyword evidence="3" id="KW-1185">Reference proteome</keyword>
<organism evidence="2">
    <name type="scientific">Absidia glauca</name>
    <name type="common">Pin mould</name>
    <dbReference type="NCBI Taxonomy" id="4829"/>
    <lineage>
        <taxon>Eukaryota</taxon>
        <taxon>Fungi</taxon>
        <taxon>Fungi incertae sedis</taxon>
        <taxon>Mucoromycota</taxon>
        <taxon>Mucoromycotina</taxon>
        <taxon>Mucoromycetes</taxon>
        <taxon>Mucorales</taxon>
        <taxon>Cunninghamellaceae</taxon>
        <taxon>Absidia</taxon>
    </lineage>
</organism>